<dbReference type="EC" id="2.4.1.1" evidence="14"/>
<evidence type="ECO:0000313" key="16">
    <source>
        <dbReference type="EMBL" id="NXJ46252.1"/>
    </source>
</evidence>
<dbReference type="FunFam" id="3.40.50.2000:FF:000005">
    <property type="entry name" value="Alpha-1,4 glucan phosphorylase"/>
    <property type="match status" value="1"/>
</dbReference>
<dbReference type="FunFam" id="3.40.50.2000:FF:000197">
    <property type="entry name" value="Alpha-1,4 glucan phosphorylase"/>
    <property type="match status" value="1"/>
</dbReference>
<dbReference type="Gene3D" id="3.40.50.2000">
    <property type="entry name" value="Glycogen Phosphorylase B"/>
    <property type="match status" value="2"/>
</dbReference>
<proteinExistence type="inferred from homology"/>
<evidence type="ECO:0000256" key="12">
    <source>
        <dbReference type="ARBA" id="ARBA00046783"/>
    </source>
</evidence>
<comment type="caution">
    <text evidence="16">The sequence shown here is derived from an EMBL/GenBank/DDBJ whole genome shotgun (WGS) entry which is preliminary data.</text>
</comment>
<protein>
    <recommendedName>
        <fullName evidence="14">Alpha-1,4 glucan phosphorylase</fullName>
        <ecNumber evidence="14">2.4.1.1</ecNumber>
    </recommendedName>
</protein>
<evidence type="ECO:0000256" key="9">
    <source>
        <dbReference type="ARBA" id="ARBA00023277"/>
    </source>
</evidence>
<reference evidence="16 17" key="1">
    <citation type="submission" date="2019-09" db="EMBL/GenBank/DDBJ databases">
        <title>Bird 10,000 Genomes (B10K) Project - Family phase.</title>
        <authorList>
            <person name="Zhang G."/>
        </authorList>
    </citation>
    <scope>NUCLEOTIDE SEQUENCE [LARGE SCALE GENOMIC DNA]</scope>
    <source>
        <strain evidence="16">B10K-DU-007-42</strain>
        <tissue evidence="16">Muscle</tissue>
    </source>
</reference>
<dbReference type="EMBL" id="VXAF01000051">
    <property type="protein sequence ID" value="NXJ46252.1"/>
    <property type="molecule type" value="Genomic_DNA"/>
</dbReference>
<keyword evidence="17" id="KW-1185">Reference proteome</keyword>
<dbReference type="Proteomes" id="UP000519115">
    <property type="component" value="Unassembled WGS sequence"/>
</dbReference>
<comment type="subunit">
    <text evidence="12">Homodimer; enzymatically active. Interacts with PPP1R3B; recruits the phosphatase PP1 which dephosphorylates and inactivates PYGL/glycogen phosphorylase.</text>
</comment>
<evidence type="ECO:0000256" key="8">
    <source>
        <dbReference type="ARBA" id="ARBA00022898"/>
    </source>
</evidence>
<dbReference type="PANTHER" id="PTHR11468">
    <property type="entry name" value="GLYCOGEN PHOSPHORYLASE"/>
    <property type="match status" value="1"/>
</dbReference>
<evidence type="ECO:0000256" key="13">
    <source>
        <dbReference type="PIRSR" id="PIRSR000460-1"/>
    </source>
</evidence>
<comment type="function">
    <text evidence="11 14">Allosteric enzyme that catalyzes the rate-limiting step in glycogen catabolism, the phosphorolytic cleavage of glycogen to produce glucose-1-phosphate, and plays a central role in maintaining cellular and organismal glucose homeostasis.</text>
</comment>
<dbReference type="InterPro" id="IPR000811">
    <property type="entry name" value="Glyco_trans_35"/>
</dbReference>
<keyword evidence="5" id="KW-0321">Glycogen metabolism</keyword>
<dbReference type="FunFam" id="3.40.50.2000:FF:000153">
    <property type="entry name" value="Alpha-1,4 glucan phosphorylase"/>
    <property type="match status" value="1"/>
</dbReference>
<dbReference type="InterPro" id="IPR035090">
    <property type="entry name" value="Pyridoxal_P_attach_site"/>
</dbReference>
<name>A0A7L0BFV0_9AVES</name>
<dbReference type="CDD" id="cd04300">
    <property type="entry name" value="GT35_Glycogen_Phosphorylase"/>
    <property type="match status" value="1"/>
</dbReference>
<keyword evidence="3" id="KW-0021">Allosteric enzyme</keyword>
<comment type="similarity">
    <text evidence="2 14">Belongs to the glycogen phosphorylase family.</text>
</comment>
<keyword evidence="7 14" id="KW-0808">Transferase</keyword>
<dbReference type="NCBIfam" id="TIGR02093">
    <property type="entry name" value="P_ylase"/>
    <property type="match status" value="1"/>
</dbReference>
<evidence type="ECO:0000256" key="1">
    <source>
        <dbReference type="ARBA" id="ARBA00001933"/>
    </source>
</evidence>
<keyword evidence="6 14" id="KW-0328">Glycosyltransferase</keyword>
<accession>A0A7L0BFV0</accession>
<evidence type="ECO:0000256" key="15">
    <source>
        <dbReference type="SAM" id="MobiDB-lite"/>
    </source>
</evidence>
<evidence type="ECO:0000313" key="17">
    <source>
        <dbReference type="Proteomes" id="UP000519115"/>
    </source>
</evidence>
<evidence type="ECO:0000256" key="10">
    <source>
        <dbReference type="ARBA" id="ARBA00036074"/>
    </source>
</evidence>
<comment type="catalytic activity">
    <reaction evidence="10">
        <text>[(1-&gt;4)-alpha-D-glucosyl](n) + phosphate = [(1-&gt;4)-alpha-D-glucosyl](n-1) + alpha-D-glucose 1-phosphate</text>
        <dbReference type="Rhea" id="RHEA:41732"/>
        <dbReference type="Rhea" id="RHEA-COMP:9584"/>
        <dbReference type="Rhea" id="RHEA-COMP:9586"/>
        <dbReference type="ChEBI" id="CHEBI:15444"/>
        <dbReference type="ChEBI" id="CHEBI:43474"/>
        <dbReference type="ChEBI" id="CHEBI:58601"/>
        <dbReference type="EC" id="2.4.1.1"/>
    </reaction>
    <physiologicalReaction direction="left-to-right" evidence="10">
        <dbReference type="Rhea" id="RHEA:41733"/>
    </physiologicalReaction>
</comment>
<evidence type="ECO:0000256" key="14">
    <source>
        <dbReference type="RuleBase" id="RU000587"/>
    </source>
</evidence>
<dbReference type="PROSITE" id="PS00102">
    <property type="entry name" value="PHOSPHORYLASE"/>
    <property type="match status" value="1"/>
</dbReference>
<dbReference type="PANTHER" id="PTHR11468:SF3">
    <property type="entry name" value="GLYCOGEN PHOSPHORYLASE, LIVER FORM"/>
    <property type="match status" value="1"/>
</dbReference>
<keyword evidence="4" id="KW-0597">Phosphoprotein</keyword>
<evidence type="ECO:0000256" key="11">
    <source>
        <dbReference type="ARBA" id="ARBA00037413"/>
    </source>
</evidence>
<evidence type="ECO:0000256" key="6">
    <source>
        <dbReference type="ARBA" id="ARBA00022676"/>
    </source>
</evidence>
<keyword evidence="9 14" id="KW-0119">Carbohydrate metabolism</keyword>
<feature type="non-terminal residue" evidence="16">
    <location>
        <position position="1"/>
    </location>
</feature>
<dbReference type="SUPFAM" id="SSF53756">
    <property type="entry name" value="UDP-Glycosyltransferase/glycogen phosphorylase"/>
    <property type="match status" value="1"/>
</dbReference>
<dbReference type="PIRSF" id="PIRSF000460">
    <property type="entry name" value="Pprylas_GlgP"/>
    <property type="match status" value="1"/>
</dbReference>
<feature type="non-terminal residue" evidence="16">
    <location>
        <position position="764"/>
    </location>
</feature>
<feature type="compositionally biased region" description="Basic and acidic residues" evidence="15">
    <location>
        <begin position="749"/>
        <end position="758"/>
    </location>
</feature>
<organism evidence="16 17">
    <name type="scientific">Spizaetus tyrannus</name>
    <name type="common">black hawk-eagle</name>
    <dbReference type="NCBI Taxonomy" id="252798"/>
    <lineage>
        <taxon>Eukaryota</taxon>
        <taxon>Metazoa</taxon>
        <taxon>Chordata</taxon>
        <taxon>Craniata</taxon>
        <taxon>Vertebrata</taxon>
        <taxon>Euteleostomi</taxon>
        <taxon>Archelosauria</taxon>
        <taxon>Archosauria</taxon>
        <taxon>Dinosauria</taxon>
        <taxon>Saurischia</taxon>
        <taxon>Theropoda</taxon>
        <taxon>Coelurosauria</taxon>
        <taxon>Aves</taxon>
        <taxon>Neognathae</taxon>
        <taxon>Neoaves</taxon>
        <taxon>Telluraves</taxon>
        <taxon>Accipitrimorphae</taxon>
        <taxon>Accipitriformes</taxon>
        <taxon>Accipitridae</taxon>
        <taxon>Accipitrinae</taxon>
        <taxon>Spizaetus</taxon>
    </lineage>
</organism>
<dbReference type="GO" id="GO:0030170">
    <property type="term" value="F:pyridoxal phosphate binding"/>
    <property type="evidence" value="ECO:0007669"/>
    <property type="project" value="InterPro"/>
</dbReference>
<comment type="cofactor">
    <cofactor evidence="1 14">
        <name>pyridoxal 5'-phosphate</name>
        <dbReference type="ChEBI" id="CHEBI:597326"/>
    </cofactor>
</comment>
<dbReference type="InterPro" id="IPR011833">
    <property type="entry name" value="Glycg_phsphrylas"/>
</dbReference>
<evidence type="ECO:0000256" key="7">
    <source>
        <dbReference type="ARBA" id="ARBA00022679"/>
    </source>
</evidence>
<dbReference type="GO" id="GO:0005980">
    <property type="term" value="P:glycogen catabolic process"/>
    <property type="evidence" value="ECO:0007669"/>
    <property type="project" value="TreeGrafter"/>
</dbReference>
<evidence type="ECO:0000256" key="5">
    <source>
        <dbReference type="ARBA" id="ARBA00022600"/>
    </source>
</evidence>
<dbReference type="GO" id="GO:0008184">
    <property type="term" value="F:glycogen phosphorylase activity"/>
    <property type="evidence" value="ECO:0007669"/>
    <property type="project" value="InterPro"/>
</dbReference>
<evidence type="ECO:0000256" key="2">
    <source>
        <dbReference type="ARBA" id="ARBA00006047"/>
    </source>
</evidence>
<dbReference type="GO" id="GO:0005737">
    <property type="term" value="C:cytoplasm"/>
    <property type="evidence" value="ECO:0007669"/>
    <property type="project" value="TreeGrafter"/>
</dbReference>
<evidence type="ECO:0000256" key="3">
    <source>
        <dbReference type="ARBA" id="ARBA00022533"/>
    </source>
</evidence>
<gene>
    <name evidence="16" type="primary">Pygl</name>
    <name evidence="16" type="ORF">SPITYR_R10891</name>
</gene>
<evidence type="ECO:0000256" key="4">
    <source>
        <dbReference type="ARBA" id="ARBA00022553"/>
    </source>
</evidence>
<feature type="region of interest" description="Disordered" evidence="15">
    <location>
        <begin position="739"/>
        <end position="764"/>
    </location>
</feature>
<dbReference type="AlphaFoldDB" id="A0A7L0BFV0"/>
<feature type="modified residue" description="N6-(pyridoxal phosphate)lysine" evidence="13">
    <location>
        <position position="590"/>
    </location>
</feature>
<keyword evidence="8 13" id="KW-0663">Pyridoxal phosphate</keyword>
<sequence length="764" mass="87228">MGRTLQNTMINLGLQNACDEAIYQLGLDMEELEEIEEDAGLGNGGLGRLAACFLDSMATLGLAAYGYGIRYEYGIFNQKIRDGWQVEEADDWLRHGNPWEKARPEYMLPVHFYGRVEHAAAGAKWVDTQVVLALPYDTPVPGYMNNTVNTMRLWSARAPNDFNLRDFNVGDYIQAVLDRNLAENISRVLYPNDNFFEGKELRLKQEYFVVAATLQDIIRRFKASKFGSTESVRTVFDSFPDQVAIQLNDTHPAMAIPELMRIFVDIEKLPWNKAWDITKRTFAYTNHTVLPEALERWPVDLVEKLLPRHLQIIYEINQRHLDHIASLFPNDVDRLRRMSLIEEGGTKRINMAHLCIVGSHAVNGVAKIHSEIVRTQVFKDFAALEPEKFQNKTNGITPRRWLLLCNPGLAELIAEKIGEDYVRDLSQLTKLHEFADDDLFIREVAKVKQENKVKFALYLEKEYKVKINPSSMFDVHVKRIHEYKRQLMNCLHIVTMYNRIRRDPAKLFVPRTVIIGGKAAPGYHMAKMIIKLINTVAQVVNNDPVVGSKLKVIFLENYRVSLAEKVIPATDLSEQISTAGTEASGTGNMKFMLNGALTIGTMDGANVEMAEEAGEENLFIFGMRVEDVTELDREGYNAQEYYDRLPELKQAIDQIKSGFFSPKEPDLFKDVVNMLFHHDRFKVFADYEAYVKCQEKVSELYLNSKAWTKMVIRNIAAAGKFSSDRTIKEYARDIWHVEPSDLKIPPPNEPRDAAEDKTLNGTAA</sequence>
<dbReference type="Pfam" id="PF00343">
    <property type="entry name" value="Phosphorylase"/>
    <property type="match status" value="1"/>
</dbReference>